<reference evidence="8" key="1">
    <citation type="submission" date="2020-12" db="EMBL/GenBank/DDBJ databases">
        <title>Metabolic potential, ecology and presence of endohyphal bacteria is reflected in genomic diversity of Mucoromycotina.</title>
        <authorList>
            <person name="Muszewska A."/>
            <person name="Okrasinska A."/>
            <person name="Steczkiewicz K."/>
            <person name="Drgas O."/>
            <person name="Orlowska M."/>
            <person name="Perlinska-Lenart U."/>
            <person name="Aleksandrzak-Piekarczyk T."/>
            <person name="Szatraj K."/>
            <person name="Zielenkiewicz U."/>
            <person name="Pilsyk S."/>
            <person name="Malc E."/>
            <person name="Mieczkowski P."/>
            <person name="Kruszewska J.S."/>
            <person name="Biernat P."/>
            <person name="Pawlowska J."/>
        </authorList>
    </citation>
    <scope>NUCLEOTIDE SEQUENCE</scope>
    <source>
        <strain evidence="8">WA0000051536</strain>
    </source>
</reference>
<dbReference type="CDD" id="cd00086">
    <property type="entry name" value="homeodomain"/>
    <property type="match status" value="1"/>
</dbReference>
<dbReference type="PANTHER" id="PTHR24324:SF5">
    <property type="entry name" value="HEMATOPOIETICALLY-EXPRESSED HOMEOBOX PROTEIN HHEX"/>
    <property type="match status" value="1"/>
</dbReference>
<gene>
    <name evidence="8" type="ORF">INT44_001779</name>
</gene>
<evidence type="ECO:0000256" key="5">
    <source>
        <dbReference type="PROSITE-ProRule" id="PRU00108"/>
    </source>
</evidence>
<dbReference type="PROSITE" id="PS50071">
    <property type="entry name" value="HOMEOBOX_2"/>
    <property type="match status" value="1"/>
</dbReference>
<keyword evidence="2 5" id="KW-0238">DNA-binding</keyword>
<comment type="subcellular location">
    <subcellularLocation>
        <location evidence="1 5 6">Nucleus</location>
    </subcellularLocation>
</comment>
<evidence type="ECO:0000256" key="4">
    <source>
        <dbReference type="ARBA" id="ARBA00023242"/>
    </source>
</evidence>
<evidence type="ECO:0000256" key="2">
    <source>
        <dbReference type="ARBA" id="ARBA00023125"/>
    </source>
</evidence>
<comment type="caution">
    <text evidence="8">The sequence shown here is derived from an EMBL/GenBank/DDBJ whole genome shotgun (WGS) entry which is preliminary data.</text>
</comment>
<evidence type="ECO:0000256" key="6">
    <source>
        <dbReference type="RuleBase" id="RU000682"/>
    </source>
</evidence>
<evidence type="ECO:0000313" key="8">
    <source>
        <dbReference type="EMBL" id="KAG2178626.1"/>
    </source>
</evidence>
<keyword evidence="4 5" id="KW-0539">Nucleus</keyword>
<sequence length="177" mass="20946">MINISSQICTTFATTIRRRHRLKPEETDYLAEEFQYNPKPTRQKIQEIASDIDVSERTVQIWFQNRRAKLKRMQKESTERTLLSATDAALCGTVLHENKYNIRAAYEFPEWIQLRPVRRLPRSDRHEEDSLVEPDAYDDDRNEMSKLEFSSRTGTTLHHTAPLLRLCELQDSDRLEH</sequence>
<keyword evidence="3 5" id="KW-0371">Homeobox</keyword>
<evidence type="ECO:0000256" key="1">
    <source>
        <dbReference type="ARBA" id="ARBA00004123"/>
    </source>
</evidence>
<dbReference type="InterPro" id="IPR001356">
    <property type="entry name" value="HD"/>
</dbReference>
<dbReference type="GO" id="GO:0005634">
    <property type="term" value="C:nucleus"/>
    <property type="evidence" value="ECO:0007669"/>
    <property type="project" value="UniProtKB-SubCell"/>
</dbReference>
<feature type="DNA-binding region" description="Homeobox" evidence="5">
    <location>
        <begin position="15"/>
        <end position="74"/>
    </location>
</feature>
<keyword evidence="9" id="KW-1185">Reference proteome</keyword>
<evidence type="ECO:0000259" key="7">
    <source>
        <dbReference type="PROSITE" id="PS50071"/>
    </source>
</evidence>
<name>A0A8H7UAR0_9FUNG</name>
<dbReference type="EMBL" id="JAEPRA010000011">
    <property type="protein sequence ID" value="KAG2178626.1"/>
    <property type="molecule type" value="Genomic_DNA"/>
</dbReference>
<dbReference type="Proteomes" id="UP000612746">
    <property type="component" value="Unassembled WGS sequence"/>
</dbReference>
<dbReference type="Gene3D" id="1.10.10.60">
    <property type="entry name" value="Homeodomain-like"/>
    <property type="match status" value="1"/>
</dbReference>
<dbReference type="AlphaFoldDB" id="A0A8H7UAR0"/>
<dbReference type="InterPro" id="IPR017970">
    <property type="entry name" value="Homeobox_CS"/>
</dbReference>
<organism evidence="8 9">
    <name type="scientific">Umbelopsis vinacea</name>
    <dbReference type="NCBI Taxonomy" id="44442"/>
    <lineage>
        <taxon>Eukaryota</taxon>
        <taxon>Fungi</taxon>
        <taxon>Fungi incertae sedis</taxon>
        <taxon>Mucoromycota</taxon>
        <taxon>Mucoromycotina</taxon>
        <taxon>Umbelopsidomycetes</taxon>
        <taxon>Umbelopsidales</taxon>
        <taxon>Umbelopsidaceae</taxon>
        <taxon>Umbelopsis</taxon>
    </lineage>
</organism>
<feature type="domain" description="Homeobox" evidence="7">
    <location>
        <begin position="13"/>
        <end position="73"/>
    </location>
</feature>
<dbReference type="PROSITE" id="PS00027">
    <property type="entry name" value="HOMEOBOX_1"/>
    <property type="match status" value="1"/>
</dbReference>
<protein>
    <recommendedName>
        <fullName evidence="7">Homeobox domain-containing protein</fullName>
    </recommendedName>
</protein>
<dbReference type="GO" id="GO:0000978">
    <property type="term" value="F:RNA polymerase II cis-regulatory region sequence-specific DNA binding"/>
    <property type="evidence" value="ECO:0007669"/>
    <property type="project" value="TreeGrafter"/>
</dbReference>
<dbReference type="SMART" id="SM00389">
    <property type="entry name" value="HOX"/>
    <property type="match status" value="1"/>
</dbReference>
<evidence type="ECO:0000256" key="3">
    <source>
        <dbReference type="ARBA" id="ARBA00023155"/>
    </source>
</evidence>
<evidence type="ECO:0000313" key="9">
    <source>
        <dbReference type="Proteomes" id="UP000612746"/>
    </source>
</evidence>
<dbReference type="SUPFAM" id="SSF46689">
    <property type="entry name" value="Homeodomain-like"/>
    <property type="match status" value="1"/>
</dbReference>
<dbReference type="PANTHER" id="PTHR24324">
    <property type="entry name" value="HOMEOBOX PROTEIN HHEX"/>
    <property type="match status" value="1"/>
</dbReference>
<dbReference type="GO" id="GO:0030154">
    <property type="term" value="P:cell differentiation"/>
    <property type="evidence" value="ECO:0007669"/>
    <property type="project" value="TreeGrafter"/>
</dbReference>
<proteinExistence type="predicted"/>
<dbReference type="InterPro" id="IPR051000">
    <property type="entry name" value="Homeobox_DNA-bind_prot"/>
</dbReference>
<dbReference type="GO" id="GO:0000981">
    <property type="term" value="F:DNA-binding transcription factor activity, RNA polymerase II-specific"/>
    <property type="evidence" value="ECO:0007669"/>
    <property type="project" value="InterPro"/>
</dbReference>
<dbReference type="InterPro" id="IPR009057">
    <property type="entry name" value="Homeodomain-like_sf"/>
</dbReference>
<dbReference type="OrthoDB" id="6159439at2759"/>
<accession>A0A8H7UAR0</accession>
<dbReference type="Pfam" id="PF00046">
    <property type="entry name" value="Homeodomain"/>
    <property type="match status" value="1"/>
</dbReference>